<dbReference type="PANTHER" id="PTHR28139:SF1">
    <property type="entry name" value="UPF0768 PROTEIN YBL029C-A"/>
    <property type="match status" value="1"/>
</dbReference>
<keyword evidence="3" id="KW-1185">Reference proteome</keyword>
<protein>
    <recommendedName>
        <fullName evidence="1">Zinc-ribbon 15 domain-containing protein</fullName>
    </recommendedName>
</protein>
<sequence>MILFGSRTTQKLVAALIFVCTVCQHEAAQRLVRRRTWFTLFFVPIFPFGHGSYTISCAYCGNTYGVSRENADRFVADAEAAHVNAEADRILSDEDARIRGEQQQSDRD</sequence>
<dbReference type="EMBL" id="BAABAU010000001">
    <property type="protein sequence ID" value="GAA4264630.1"/>
    <property type="molecule type" value="Genomic_DNA"/>
</dbReference>
<dbReference type="Pfam" id="PF17032">
    <property type="entry name" value="Zn_ribbon_15"/>
    <property type="match status" value="1"/>
</dbReference>
<dbReference type="PANTHER" id="PTHR28139">
    <property type="entry name" value="UPF0768 PROTEIN YBL029C-A"/>
    <property type="match status" value="1"/>
</dbReference>
<evidence type="ECO:0000259" key="1">
    <source>
        <dbReference type="Pfam" id="PF17032"/>
    </source>
</evidence>
<dbReference type="InterPro" id="IPR031493">
    <property type="entry name" value="Zinc_ribbon_15"/>
</dbReference>
<name>A0ABP8DXB5_9MICO</name>
<reference evidence="3" key="1">
    <citation type="journal article" date="2019" name="Int. J. Syst. Evol. Microbiol.">
        <title>The Global Catalogue of Microorganisms (GCM) 10K type strain sequencing project: providing services to taxonomists for standard genome sequencing and annotation.</title>
        <authorList>
            <consortium name="The Broad Institute Genomics Platform"/>
            <consortium name="The Broad Institute Genome Sequencing Center for Infectious Disease"/>
            <person name="Wu L."/>
            <person name="Ma J."/>
        </authorList>
    </citation>
    <scope>NUCLEOTIDE SEQUENCE [LARGE SCALE GENOMIC DNA]</scope>
    <source>
        <strain evidence="3">JCM 17442</strain>
    </source>
</reference>
<comment type="caution">
    <text evidence="2">The sequence shown here is derived from an EMBL/GenBank/DDBJ whole genome shotgun (WGS) entry which is preliminary data.</text>
</comment>
<dbReference type="RefSeq" id="WP_344793218.1">
    <property type="nucleotide sequence ID" value="NZ_BAABAU010000001.1"/>
</dbReference>
<evidence type="ECO:0000313" key="3">
    <source>
        <dbReference type="Proteomes" id="UP001501594"/>
    </source>
</evidence>
<organism evidence="2 3">
    <name type="scientific">Frondihabitans peucedani</name>
    <dbReference type="NCBI Taxonomy" id="598626"/>
    <lineage>
        <taxon>Bacteria</taxon>
        <taxon>Bacillati</taxon>
        <taxon>Actinomycetota</taxon>
        <taxon>Actinomycetes</taxon>
        <taxon>Micrococcales</taxon>
        <taxon>Microbacteriaceae</taxon>
        <taxon>Frondihabitans</taxon>
    </lineage>
</organism>
<evidence type="ECO:0000313" key="2">
    <source>
        <dbReference type="EMBL" id="GAA4264630.1"/>
    </source>
</evidence>
<dbReference type="Proteomes" id="UP001501594">
    <property type="component" value="Unassembled WGS sequence"/>
</dbReference>
<gene>
    <name evidence="2" type="ORF">GCM10022256_02420</name>
</gene>
<proteinExistence type="predicted"/>
<feature type="domain" description="Zinc-ribbon 15" evidence="1">
    <location>
        <begin position="19"/>
        <end position="68"/>
    </location>
</feature>
<accession>A0ABP8DXB5</accession>